<evidence type="ECO:0000313" key="3">
    <source>
        <dbReference type="Proteomes" id="UP000289340"/>
    </source>
</evidence>
<dbReference type="InterPro" id="IPR026960">
    <property type="entry name" value="RVT-Znf"/>
</dbReference>
<comment type="caution">
    <text evidence="2">The sequence shown here is derived from an EMBL/GenBank/DDBJ whole genome shotgun (WGS) entry which is preliminary data.</text>
</comment>
<dbReference type="Proteomes" id="UP000289340">
    <property type="component" value="Chromosome 19"/>
</dbReference>
<proteinExistence type="predicted"/>
<protein>
    <recommendedName>
        <fullName evidence="1">Reverse transcriptase zinc-binding domain-containing protein</fullName>
    </recommendedName>
</protein>
<organism evidence="2 3">
    <name type="scientific">Glycine soja</name>
    <name type="common">Wild soybean</name>
    <dbReference type="NCBI Taxonomy" id="3848"/>
    <lineage>
        <taxon>Eukaryota</taxon>
        <taxon>Viridiplantae</taxon>
        <taxon>Streptophyta</taxon>
        <taxon>Embryophyta</taxon>
        <taxon>Tracheophyta</taxon>
        <taxon>Spermatophyta</taxon>
        <taxon>Magnoliopsida</taxon>
        <taxon>eudicotyledons</taxon>
        <taxon>Gunneridae</taxon>
        <taxon>Pentapetalae</taxon>
        <taxon>rosids</taxon>
        <taxon>fabids</taxon>
        <taxon>Fabales</taxon>
        <taxon>Fabaceae</taxon>
        <taxon>Papilionoideae</taxon>
        <taxon>50 kb inversion clade</taxon>
        <taxon>NPAAA clade</taxon>
        <taxon>indigoferoid/millettioid clade</taxon>
        <taxon>Phaseoleae</taxon>
        <taxon>Glycine</taxon>
        <taxon>Glycine subgen. Soja</taxon>
    </lineage>
</organism>
<dbReference type="EMBL" id="QZWG01000019">
    <property type="protein sequence ID" value="RZB46487.1"/>
    <property type="molecule type" value="Genomic_DNA"/>
</dbReference>
<gene>
    <name evidence="2" type="ORF">D0Y65_050492</name>
</gene>
<evidence type="ECO:0000313" key="2">
    <source>
        <dbReference type="EMBL" id="RZB46487.1"/>
    </source>
</evidence>
<dbReference type="Pfam" id="PF13966">
    <property type="entry name" value="zf-RVT"/>
    <property type="match status" value="1"/>
</dbReference>
<keyword evidence="3" id="KW-1185">Reference proteome</keyword>
<feature type="domain" description="Reverse transcriptase zinc-binding" evidence="1">
    <location>
        <begin position="108"/>
        <end position="191"/>
    </location>
</feature>
<accession>A0A445FCD3</accession>
<dbReference type="AlphaFoldDB" id="A0A445FCD3"/>
<reference evidence="2 3" key="1">
    <citation type="submission" date="2018-09" db="EMBL/GenBank/DDBJ databases">
        <title>A high-quality reference genome of wild soybean provides a powerful tool to mine soybean genomes.</title>
        <authorList>
            <person name="Xie M."/>
            <person name="Chung C.Y.L."/>
            <person name="Li M.-W."/>
            <person name="Wong F.-L."/>
            <person name="Chan T.-F."/>
            <person name="Lam H.-M."/>
        </authorList>
    </citation>
    <scope>NUCLEOTIDE SEQUENCE [LARGE SCALE GENOMIC DNA]</scope>
    <source>
        <strain evidence="3">cv. W05</strain>
        <tissue evidence="2">Hypocotyl of etiolated seedlings</tissue>
    </source>
</reference>
<evidence type="ECO:0000259" key="1">
    <source>
        <dbReference type="Pfam" id="PF13966"/>
    </source>
</evidence>
<name>A0A445FCD3_GLYSO</name>
<sequence length="295" mass="34189">MIMRTRLITLQLPSSSAWDFLNSFESYKKYHVSCMSEESKASKCLSIARDAMYILWVLDSTGIKNIISLIIGNSSWLIGKDNSSLLTLLLKPKSVIFGCMLSQNGGLSLKVAYFFLFPKANHVHWEKFIWNKSIPPLKSVVFWWAIQNKFPADDNLWKRGIIPTSVCANFNCAYEFIHHLFLSCPFVLEIWDWLRNILGCFLNLSSMQNLLSFCFQKRAPQVQDVVLVAITFSIFNIWVRRNTINFEGHHLPFKDIIMKVTTTFHIVGSISSRTMSKSIEDFNFLKRFLAMKHRH</sequence>